<protein>
    <submittedName>
        <fullName evidence="2">Uncharacterized protein</fullName>
    </submittedName>
</protein>
<evidence type="ECO:0000313" key="2">
    <source>
        <dbReference type="EMBL" id="KAI3926641.1"/>
    </source>
</evidence>
<feature type="signal peptide" evidence="1">
    <location>
        <begin position="1"/>
        <end position="20"/>
    </location>
</feature>
<dbReference type="EMBL" id="JAJJMB010007966">
    <property type="protein sequence ID" value="KAI3926641.1"/>
    <property type="molecule type" value="Genomic_DNA"/>
</dbReference>
<feature type="chain" id="PRO_5041971796" evidence="1">
    <location>
        <begin position="21"/>
        <end position="71"/>
    </location>
</feature>
<evidence type="ECO:0000313" key="3">
    <source>
        <dbReference type="Proteomes" id="UP001202328"/>
    </source>
</evidence>
<dbReference type="AlphaFoldDB" id="A0AAD4SY16"/>
<name>A0AAD4SY16_9MAGN</name>
<keyword evidence="1" id="KW-0732">Signal</keyword>
<evidence type="ECO:0000256" key="1">
    <source>
        <dbReference type="SAM" id="SignalP"/>
    </source>
</evidence>
<sequence length="71" mass="7674">MSTHLMLFLILLAPIRVAGPAIDRVEYEISEQCDIGISRNEELIAVYQGNPLVAGELFAAGTPCTVSEIVN</sequence>
<accession>A0AAD4SY16</accession>
<dbReference type="Proteomes" id="UP001202328">
    <property type="component" value="Unassembled WGS sequence"/>
</dbReference>
<comment type="caution">
    <text evidence="2">The sequence shown here is derived from an EMBL/GenBank/DDBJ whole genome shotgun (WGS) entry which is preliminary data.</text>
</comment>
<reference evidence="2" key="1">
    <citation type="submission" date="2022-04" db="EMBL/GenBank/DDBJ databases">
        <title>A functionally conserved STORR gene fusion in Papaver species that diverged 16.8 million years ago.</title>
        <authorList>
            <person name="Catania T."/>
        </authorList>
    </citation>
    <scope>NUCLEOTIDE SEQUENCE</scope>
    <source>
        <strain evidence="2">S-188037</strain>
    </source>
</reference>
<proteinExistence type="predicted"/>
<organism evidence="2 3">
    <name type="scientific">Papaver atlanticum</name>
    <dbReference type="NCBI Taxonomy" id="357466"/>
    <lineage>
        <taxon>Eukaryota</taxon>
        <taxon>Viridiplantae</taxon>
        <taxon>Streptophyta</taxon>
        <taxon>Embryophyta</taxon>
        <taxon>Tracheophyta</taxon>
        <taxon>Spermatophyta</taxon>
        <taxon>Magnoliopsida</taxon>
        <taxon>Ranunculales</taxon>
        <taxon>Papaveraceae</taxon>
        <taxon>Papaveroideae</taxon>
        <taxon>Papaver</taxon>
    </lineage>
</organism>
<keyword evidence="3" id="KW-1185">Reference proteome</keyword>
<gene>
    <name evidence="2" type="ORF">MKW98_014288</name>
</gene>